<dbReference type="RefSeq" id="XP_070921681.1">
    <property type="nucleotide sequence ID" value="XM_071065580.1"/>
</dbReference>
<gene>
    <name evidence="1" type="ORF">MFIFM68171_10161</name>
</gene>
<dbReference type="Proteomes" id="UP001628179">
    <property type="component" value="Unassembled WGS sequence"/>
</dbReference>
<proteinExistence type="predicted"/>
<protein>
    <submittedName>
        <fullName evidence="1">Uncharacterized protein</fullName>
    </submittedName>
</protein>
<sequence length="179" mass="19853">MPLRADHNYAVFTTNESTTQMPLSNEHINQQFEEQPPAAADNCVLPRSSLDPGRKAACRAPPAESSSKIMTVCQQLLTILQQQAPDEASLSFPWPLTPFSPHHHHTRSLPLPAYLNEYYSDQGEFEGLAKIAKVVLRFTQRYAQDEGGGATPTLVEPIVILLRSKLQFATEEATGRLVL</sequence>
<comment type="caution">
    <text evidence="1">The sequence shown here is derived from an EMBL/GenBank/DDBJ whole genome shotgun (WGS) entry which is preliminary data.</text>
</comment>
<keyword evidence="2" id="KW-1185">Reference proteome</keyword>
<dbReference type="EMBL" id="BAAFSV010000006">
    <property type="protein sequence ID" value="GAB1319951.1"/>
    <property type="molecule type" value="Genomic_DNA"/>
</dbReference>
<reference evidence="1 2" key="1">
    <citation type="submission" date="2024-09" db="EMBL/GenBank/DDBJ databases">
        <title>Itraconazole resistance in Madurella fahalii resulting from another homologue of gene encoding cytochrome P450 14-alpha sterol demethylase (CYP51).</title>
        <authorList>
            <person name="Yoshioka I."/>
            <person name="Fahal A.H."/>
            <person name="Kaneko S."/>
            <person name="Yaguchi T."/>
        </authorList>
    </citation>
    <scope>NUCLEOTIDE SEQUENCE [LARGE SCALE GENOMIC DNA]</scope>
    <source>
        <strain evidence="1 2">IFM 68171</strain>
    </source>
</reference>
<accession>A0ABQ0GQC7</accession>
<name>A0ABQ0GQC7_9PEZI</name>
<dbReference type="GeneID" id="98180903"/>
<organism evidence="1 2">
    <name type="scientific">Madurella fahalii</name>
    <dbReference type="NCBI Taxonomy" id="1157608"/>
    <lineage>
        <taxon>Eukaryota</taxon>
        <taxon>Fungi</taxon>
        <taxon>Dikarya</taxon>
        <taxon>Ascomycota</taxon>
        <taxon>Pezizomycotina</taxon>
        <taxon>Sordariomycetes</taxon>
        <taxon>Sordariomycetidae</taxon>
        <taxon>Sordariales</taxon>
        <taxon>Sordariales incertae sedis</taxon>
        <taxon>Madurella</taxon>
    </lineage>
</organism>
<evidence type="ECO:0000313" key="1">
    <source>
        <dbReference type="EMBL" id="GAB1319951.1"/>
    </source>
</evidence>
<evidence type="ECO:0000313" key="2">
    <source>
        <dbReference type="Proteomes" id="UP001628179"/>
    </source>
</evidence>